<evidence type="ECO:0000313" key="3">
    <source>
        <dbReference type="Proteomes" id="UP001061298"/>
    </source>
</evidence>
<proteinExistence type="predicted"/>
<reference evidence="2" key="1">
    <citation type="submission" date="2022-10" db="EMBL/GenBank/DDBJ databases">
        <authorList>
            <person name="Mo P."/>
        </authorList>
    </citation>
    <scope>NUCLEOTIDE SEQUENCE</scope>
    <source>
        <strain evidence="2">HUAS 13-4</strain>
    </source>
</reference>
<feature type="compositionally biased region" description="Basic and acidic residues" evidence="1">
    <location>
        <begin position="121"/>
        <end position="130"/>
    </location>
</feature>
<keyword evidence="3" id="KW-1185">Reference proteome</keyword>
<name>A0ABY6EBK4_9ACTN</name>
<feature type="region of interest" description="Disordered" evidence="1">
    <location>
        <begin position="107"/>
        <end position="130"/>
    </location>
</feature>
<dbReference type="Pfam" id="PF10012">
    <property type="entry name" value="DUF2255"/>
    <property type="match status" value="1"/>
</dbReference>
<gene>
    <name evidence="2" type="ORF">N8I84_38565</name>
</gene>
<dbReference type="RefSeq" id="WP_263234190.1">
    <property type="nucleotide sequence ID" value="NZ_CP106793.1"/>
</dbReference>
<dbReference type="Proteomes" id="UP001061298">
    <property type="component" value="Chromosome"/>
</dbReference>
<evidence type="ECO:0000256" key="1">
    <source>
        <dbReference type="SAM" id="MobiDB-lite"/>
    </source>
</evidence>
<accession>A0ABY6EBK4</accession>
<dbReference type="InterPro" id="IPR016888">
    <property type="entry name" value="UCP028498"/>
</dbReference>
<dbReference type="EMBL" id="CP106793">
    <property type="protein sequence ID" value="UXY23955.1"/>
    <property type="molecule type" value="Genomic_DNA"/>
</dbReference>
<evidence type="ECO:0000313" key="2">
    <source>
        <dbReference type="EMBL" id="UXY23955.1"/>
    </source>
</evidence>
<organism evidence="2 3">
    <name type="scientific">Streptomyces cynarae</name>
    <dbReference type="NCBI Taxonomy" id="2981134"/>
    <lineage>
        <taxon>Bacteria</taxon>
        <taxon>Bacillati</taxon>
        <taxon>Actinomycetota</taxon>
        <taxon>Actinomycetes</taxon>
        <taxon>Kitasatosporales</taxon>
        <taxon>Streptomycetaceae</taxon>
        <taxon>Streptomyces</taxon>
    </lineage>
</organism>
<sequence length="130" mass="14167">MTTWTPEDLALLTGAESLVLTVGDDAHAGVEIGMVLVRGELYVRAYRGVRSRWYQASQKHSHGQIRMGAVTRDVLLETRDTGPAHEIDAAYRSKYGQAAGALVASPAAHTATIRIDPTPSARRDRSPSRR</sequence>
<protein>
    <submittedName>
        <fullName evidence="2">DUF2255 family protein</fullName>
    </submittedName>
</protein>